<keyword evidence="4" id="KW-0560">Oxidoreductase</keyword>
<dbReference type="InterPro" id="IPR045605">
    <property type="entry name" value="KshA-like_C"/>
</dbReference>
<dbReference type="PANTHER" id="PTHR21266:SF60">
    <property type="entry name" value="3-KETOSTEROID-9-ALPHA-MONOOXYGENASE, OXYGENASE COMPONENT"/>
    <property type="match status" value="1"/>
</dbReference>
<gene>
    <name evidence="10" type="ORF">FBZ87_11637</name>
    <name evidence="9" type="ORF">FBZ88_10962</name>
    <name evidence="8" type="ORF">FBZ89_11051</name>
</gene>
<keyword evidence="11" id="KW-1185">Reference proteome</keyword>
<dbReference type="GO" id="GO:0004497">
    <property type="term" value="F:monooxygenase activity"/>
    <property type="evidence" value="ECO:0007669"/>
    <property type="project" value="UniProtKB-KW"/>
</dbReference>
<reference evidence="11 12" key="1">
    <citation type="submission" date="2019-06" db="EMBL/GenBank/DDBJ databases">
        <title>Genomic Encyclopedia of Type Strains, Phase IV (KMG-V): Genome sequencing to study the core and pangenomes of soil and plant-associated prokaryotes.</title>
        <authorList>
            <person name="Whitman W."/>
        </authorList>
    </citation>
    <scope>NUCLEOTIDE SEQUENCE [LARGE SCALE GENOMIC DNA]</scope>
    <source>
        <strain evidence="9 11">BR 11865</strain>
        <strain evidence="8 12">BR 11880</strain>
        <strain evidence="10 13">BR 12005</strain>
    </source>
</reference>
<proteinExistence type="predicted"/>
<dbReference type="GO" id="GO:0046872">
    <property type="term" value="F:metal ion binding"/>
    <property type="evidence" value="ECO:0007669"/>
    <property type="project" value="UniProtKB-KW"/>
</dbReference>
<dbReference type="EMBL" id="VITN01000010">
    <property type="protein sequence ID" value="TWB18406.1"/>
    <property type="molecule type" value="Genomic_DNA"/>
</dbReference>
<dbReference type="GO" id="GO:0008203">
    <property type="term" value="P:cholesterol metabolic process"/>
    <property type="evidence" value="ECO:0007669"/>
    <property type="project" value="InterPro"/>
</dbReference>
<dbReference type="EMBL" id="VITV01000016">
    <property type="protein sequence ID" value="TWB66073.1"/>
    <property type="molecule type" value="Genomic_DNA"/>
</dbReference>
<keyword evidence="5" id="KW-0408">Iron</keyword>
<dbReference type="Proteomes" id="UP000320516">
    <property type="component" value="Unassembled WGS sequence"/>
</dbReference>
<evidence type="ECO:0000313" key="10">
    <source>
        <dbReference type="EMBL" id="TWB66073.1"/>
    </source>
</evidence>
<dbReference type="SUPFAM" id="SSF55961">
    <property type="entry name" value="Bet v1-like"/>
    <property type="match status" value="1"/>
</dbReference>
<dbReference type="InterPro" id="IPR017941">
    <property type="entry name" value="Rieske_2Fe-2S"/>
</dbReference>
<sequence length="351" mass="38596">MAKTVEYGLGPFTYPRGWFMVAAAPEVTSVPSAVRFFGQDLVLYRGQSGRAYMVDAYCPHMGTHLAKNTTSYVIQDGRHVEGDSIRCPYHAWQFGPDGRCTEIPYSKAPIPAAARLRTWVLEERYGCLFTWHDPEGGAPDFDLPLIPEWDHPSYVHWSIDQLGTLPCHPQEIVDNMADVAHLGPTHGGPAEYFSNVIDGVVLRQFQGAQHRSLAPGFMLETNTFYTGPGVLLSYFNGAHAVMYIAHTPVDDGVVRAWHGLLVHSGKDVATDDDVAGARQQQAGSLAALAQDFEIWANKRACLAALAVPGDGAFSKLRQWYKQFYNPKAEAARFQAQANGTFGARGLPLTRA</sequence>
<keyword evidence="2" id="KW-0001">2Fe-2S</keyword>
<organism evidence="9 11">
    <name type="scientific">Nitrospirillum amazonense</name>
    <dbReference type="NCBI Taxonomy" id="28077"/>
    <lineage>
        <taxon>Bacteria</taxon>
        <taxon>Pseudomonadati</taxon>
        <taxon>Pseudomonadota</taxon>
        <taxon>Alphaproteobacteria</taxon>
        <taxon>Rhodospirillales</taxon>
        <taxon>Azospirillaceae</taxon>
        <taxon>Nitrospirillum</taxon>
    </lineage>
</organism>
<dbReference type="SUPFAM" id="SSF50022">
    <property type="entry name" value="ISP domain"/>
    <property type="match status" value="1"/>
</dbReference>
<comment type="cofactor">
    <cofactor evidence="1">
        <name>Fe cation</name>
        <dbReference type="ChEBI" id="CHEBI:24875"/>
    </cofactor>
</comment>
<name>A0A560FVJ3_9PROT</name>
<evidence type="ECO:0000256" key="3">
    <source>
        <dbReference type="ARBA" id="ARBA00022723"/>
    </source>
</evidence>
<evidence type="ECO:0000313" key="8">
    <source>
        <dbReference type="EMBL" id="TWB18406.1"/>
    </source>
</evidence>
<dbReference type="PROSITE" id="PS51296">
    <property type="entry name" value="RIESKE"/>
    <property type="match status" value="1"/>
</dbReference>
<dbReference type="InterPro" id="IPR050584">
    <property type="entry name" value="Cholesterol_7-desaturase"/>
</dbReference>
<dbReference type="Pfam" id="PF00355">
    <property type="entry name" value="Rieske"/>
    <property type="match status" value="1"/>
</dbReference>
<evidence type="ECO:0000256" key="4">
    <source>
        <dbReference type="ARBA" id="ARBA00023002"/>
    </source>
</evidence>
<keyword evidence="9" id="KW-0503">Monooxygenase</keyword>
<dbReference type="GO" id="GO:0051537">
    <property type="term" value="F:2 iron, 2 sulfur cluster binding"/>
    <property type="evidence" value="ECO:0007669"/>
    <property type="project" value="UniProtKB-KW"/>
</dbReference>
<evidence type="ECO:0000256" key="2">
    <source>
        <dbReference type="ARBA" id="ARBA00022714"/>
    </source>
</evidence>
<keyword evidence="3" id="KW-0479">Metal-binding</keyword>
<dbReference type="RefSeq" id="WP_145613661.1">
    <property type="nucleotide sequence ID" value="NZ_VITN01000010.1"/>
</dbReference>
<dbReference type="Gene3D" id="3.90.380.10">
    <property type="entry name" value="Naphthalene 1,2-dioxygenase Alpha Subunit, Chain A, domain 1"/>
    <property type="match status" value="1"/>
</dbReference>
<feature type="domain" description="Rieske" evidence="7">
    <location>
        <begin position="18"/>
        <end position="130"/>
    </location>
</feature>
<dbReference type="Proteomes" id="UP000316545">
    <property type="component" value="Unassembled WGS sequence"/>
</dbReference>
<evidence type="ECO:0000313" key="11">
    <source>
        <dbReference type="Proteomes" id="UP000316545"/>
    </source>
</evidence>
<dbReference type="Proteomes" id="UP000319859">
    <property type="component" value="Unassembled WGS sequence"/>
</dbReference>
<dbReference type="Pfam" id="PF19298">
    <property type="entry name" value="KshA_C"/>
    <property type="match status" value="1"/>
</dbReference>
<evidence type="ECO:0000259" key="7">
    <source>
        <dbReference type="PROSITE" id="PS51296"/>
    </source>
</evidence>
<evidence type="ECO:0000313" key="9">
    <source>
        <dbReference type="EMBL" id="TWB25665.1"/>
    </source>
</evidence>
<dbReference type="AlphaFoldDB" id="A0A560FVJ3"/>
<protein>
    <submittedName>
        <fullName evidence="9">3-ketosteroid 9alpha-monooxygenase subunit A</fullName>
    </submittedName>
</protein>
<keyword evidence="6" id="KW-0411">Iron-sulfur</keyword>
<dbReference type="Gene3D" id="2.102.10.10">
    <property type="entry name" value="Rieske [2Fe-2S] iron-sulphur domain"/>
    <property type="match status" value="1"/>
</dbReference>
<evidence type="ECO:0000256" key="1">
    <source>
        <dbReference type="ARBA" id="ARBA00001962"/>
    </source>
</evidence>
<dbReference type="OrthoDB" id="9800776at2"/>
<dbReference type="InterPro" id="IPR036922">
    <property type="entry name" value="Rieske_2Fe-2S_sf"/>
</dbReference>
<evidence type="ECO:0000256" key="6">
    <source>
        <dbReference type="ARBA" id="ARBA00023014"/>
    </source>
</evidence>
<comment type="caution">
    <text evidence="9">The sequence shown here is derived from an EMBL/GenBank/DDBJ whole genome shotgun (WGS) entry which is preliminary data.</text>
</comment>
<dbReference type="EMBL" id="VITO01000009">
    <property type="protein sequence ID" value="TWB25665.1"/>
    <property type="molecule type" value="Genomic_DNA"/>
</dbReference>
<evidence type="ECO:0000256" key="5">
    <source>
        <dbReference type="ARBA" id="ARBA00023004"/>
    </source>
</evidence>
<dbReference type="PANTHER" id="PTHR21266">
    <property type="entry name" value="IRON-SULFUR DOMAIN CONTAINING PROTEIN"/>
    <property type="match status" value="1"/>
</dbReference>
<accession>A0A560FVJ3</accession>
<evidence type="ECO:0000313" key="12">
    <source>
        <dbReference type="Proteomes" id="UP000319859"/>
    </source>
</evidence>
<evidence type="ECO:0000313" key="13">
    <source>
        <dbReference type="Proteomes" id="UP000320516"/>
    </source>
</evidence>